<dbReference type="GO" id="GO:0032993">
    <property type="term" value="C:protein-DNA complex"/>
    <property type="evidence" value="ECO:0007669"/>
    <property type="project" value="TreeGrafter"/>
</dbReference>
<dbReference type="RefSeq" id="WP_188861101.1">
    <property type="nucleotide sequence ID" value="NZ_BMLT01000006.1"/>
</dbReference>
<name>A0A917ZHU5_9GAMM</name>
<accession>A0A917ZHU5</accession>
<dbReference type="FunFam" id="1.10.10.10:FF:000001">
    <property type="entry name" value="LysR family transcriptional regulator"/>
    <property type="match status" value="1"/>
</dbReference>
<dbReference type="InterPro" id="IPR036390">
    <property type="entry name" value="WH_DNA-bd_sf"/>
</dbReference>
<dbReference type="PROSITE" id="PS50931">
    <property type="entry name" value="HTH_LYSR"/>
    <property type="match status" value="1"/>
</dbReference>
<evidence type="ECO:0000256" key="1">
    <source>
        <dbReference type="ARBA" id="ARBA00009437"/>
    </source>
</evidence>
<dbReference type="Gene3D" id="1.10.10.10">
    <property type="entry name" value="Winged helix-like DNA-binding domain superfamily/Winged helix DNA-binding domain"/>
    <property type="match status" value="1"/>
</dbReference>
<dbReference type="GO" id="GO:0003700">
    <property type="term" value="F:DNA-binding transcription factor activity"/>
    <property type="evidence" value="ECO:0007669"/>
    <property type="project" value="InterPro"/>
</dbReference>
<keyword evidence="7" id="KW-1185">Reference proteome</keyword>
<keyword evidence="4" id="KW-0804">Transcription</keyword>
<comment type="similarity">
    <text evidence="1">Belongs to the LysR transcriptional regulatory family.</text>
</comment>
<dbReference type="EMBL" id="BMLT01000006">
    <property type="protein sequence ID" value="GGO83256.1"/>
    <property type="molecule type" value="Genomic_DNA"/>
</dbReference>
<evidence type="ECO:0000259" key="5">
    <source>
        <dbReference type="PROSITE" id="PS50931"/>
    </source>
</evidence>
<dbReference type="PANTHER" id="PTHR30346">
    <property type="entry name" value="TRANSCRIPTIONAL DUAL REGULATOR HCAR-RELATED"/>
    <property type="match status" value="1"/>
</dbReference>
<dbReference type="InterPro" id="IPR036388">
    <property type="entry name" value="WH-like_DNA-bd_sf"/>
</dbReference>
<dbReference type="SUPFAM" id="SSF53850">
    <property type="entry name" value="Periplasmic binding protein-like II"/>
    <property type="match status" value="1"/>
</dbReference>
<evidence type="ECO:0000256" key="2">
    <source>
        <dbReference type="ARBA" id="ARBA00023015"/>
    </source>
</evidence>
<evidence type="ECO:0000313" key="6">
    <source>
        <dbReference type="EMBL" id="GGO83256.1"/>
    </source>
</evidence>
<keyword evidence="3" id="KW-0238">DNA-binding</keyword>
<sequence>MSHPPTLKQLKYLCAVAEHLHFGRAARACYISQSTLSAGIQELEEHLGVLLLERNSKRVLLTEVGREAVVRSHQILNAVDDLAALCERSALPLSGRMRLGVIPTIAPYLLPRLLQRLRAEHPEFQLFIREDLSQHLVDALHQGELDLLLLAIPFPADGVESLPLFDDDFVLAYPPQHPLGRIAQLHSRDLRGQDLLLLEEGHCLRGHALAACRLNASDLSVPYQATSLNTLVQMVANGIGITLLPRMALDTPILAGTGIRTRAFAEDGVRRTIGLMWRRQAARSEEFRLLGEFIRQHGVTPTEGRTPLKDS</sequence>
<dbReference type="PRINTS" id="PR00039">
    <property type="entry name" value="HTHLYSR"/>
</dbReference>
<dbReference type="Proteomes" id="UP000599578">
    <property type="component" value="Unassembled WGS sequence"/>
</dbReference>
<dbReference type="Pfam" id="PF00126">
    <property type="entry name" value="HTH_1"/>
    <property type="match status" value="1"/>
</dbReference>
<keyword evidence="2" id="KW-0805">Transcription regulation</keyword>
<protein>
    <submittedName>
        <fullName evidence="6">LysR family transcriptional regulator</fullName>
    </submittedName>
</protein>
<comment type="caution">
    <text evidence="6">The sequence shown here is derived from an EMBL/GenBank/DDBJ whole genome shotgun (WGS) entry which is preliminary data.</text>
</comment>
<gene>
    <name evidence="6" type="ORF">GCM10011348_26590</name>
</gene>
<feature type="domain" description="HTH lysR-type" evidence="5">
    <location>
        <begin position="5"/>
        <end position="62"/>
    </location>
</feature>
<organism evidence="6 7">
    <name type="scientific">Marinobacterium nitratireducens</name>
    <dbReference type="NCBI Taxonomy" id="518897"/>
    <lineage>
        <taxon>Bacteria</taxon>
        <taxon>Pseudomonadati</taxon>
        <taxon>Pseudomonadota</taxon>
        <taxon>Gammaproteobacteria</taxon>
        <taxon>Oceanospirillales</taxon>
        <taxon>Oceanospirillaceae</taxon>
        <taxon>Marinobacterium</taxon>
    </lineage>
</organism>
<evidence type="ECO:0000256" key="4">
    <source>
        <dbReference type="ARBA" id="ARBA00023163"/>
    </source>
</evidence>
<dbReference type="InterPro" id="IPR000847">
    <property type="entry name" value="LysR_HTH_N"/>
</dbReference>
<evidence type="ECO:0000256" key="3">
    <source>
        <dbReference type="ARBA" id="ARBA00023125"/>
    </source>
</evidence>
<proteinExistence type="inferred from homology"/>
<dbReference type="InterPro" id="IPR005119">
    <property type="entry name" value="LysR_subst-bd"/>
</dbReference>
<dbReference type="PANTHER" id="PTHR30346:SF10">
    <property type="entry name" value="TRANSCRIPTIONAL REGULATOR OF OXIDATIVE STRESS OXYR"/>
    <property type="match status" value="1"/>
</dbReference>
<dbReference type="Gene3D" id="3.40.190.10">
    <property type="entry name" value="Periplasmic binding protein-like II"/>
    <property type="match status" value="2"/>
</dbReference>
<dbReference type="GO" id="GO:0003677">
    <property type="term" value="F:DNA binding"/>
    <property type="evidence" value="ECO:0007669"/>
    <property type="project" value="UniProtKB-KW"/>
</dbReference>
<dbReference type="AlphaFoldDB" id="A0A917ZHU5"/>
<dbReference type="CDD" id="cd08411">
    <property type="entry name" value="PBP2_OxyR"/>
    <property type="match status" value="1"/>
</dbReference>
<evidence type="ECO:0000313" key="7">
    <source>
        <dbReference type="Proteomes" id="UP000599578"/>
    </source>
</evidence>
<dbReference type="SUPFAM" id="SSF46785">
    <property type="entry name" value="Winged helix' DNA-binding domain"/>
    <property type="match status" value="1"/>
</dbReference>
<dbReference type="Pfam" id="PF03466">
    <property type="entry name" value="LysR_substrate"/>
    <property type="match status" value="1"/>
</dbReference>
<reference evidence="6 7" key="1">
    <citation type="journal article" date="2014" name="Int. J. Syst. Evol. Microbiol.">
        <title>Complete genome sequence of Corynebacterium casei LMG S-19264T (=DSM 44701T), isolated from a smear-ripened cheese.</title>
        <authorList>
            <consortium name="US DOE Joint Genome Institute (JGI-PGF)"/>
            <person name="Walter F."/>
            <person name="Albersmeier A."/>
            <person name="Kalinowski J."/>
            <person name="Ruckert C."/>
        </authorList>
    </citation>
    <scope>NUCLEOTIDE SEQUENCE [LARGE SCALE GENOMIC DNA]</scope>
    <source>
        <strain evidence="6 7">CGMCC 1.7286</strain>
    </source>
</reference>